<dbReference type="Proteomes" id="UP001174909">
    <property type="component" value="Unassembled WGS sequence"/>
</dbReference>
<dbReference type="Gene3D" id="3.40.50.1010">
    <property type="entry name" value="5'-nuclease"/>
    <property type="match status" value="1"/>
</dbReference>
<evidence type="ECO:0000313" key="1">
    <source>
        <dbReference type="EMBL" id="CAI8056708.1"/>
    </source>
</evidence>
<organism evidence="1 2">
    <name type="scientific">Geodia barretti</name>
    <name type="common">Barrett's horny sponge</name>
    <dbReference type="NCBI Taxonomy" id="519541"/>
    <lineage>
        <taxon>Eukaryota</taxon>
        <taxon>Metazoa</taxon>
        <taxon>Porifera</taxon>
        <taxon>Demospongiae</taxon>
        <taxon>Heteroscleromorpha</taxon>
        <taxon>Tetractinellida</taxon>
        <taxon>Astrophorina</taxon>
        <taxon>Geodiidae</taxon>
        <taxon>Geodia</taxon>
    </lineage>
</organism>
<evidence type="ECO:0000313" key="2">
    <source>
        <dbReference type="Proteomes" id="UP001174909"/>
    </source>
</evidence>
<comment type="caution">
    <text evidence="1">The sequence shown here is derived from an EMBL/GenBank/DDBJ whole genome shotgun (WGS) entry which is preliminary data.</text>
</comment>
<dbReference type="EMBL" id="CASHTH010004391">
    <property type="protein sequence ID" value="CAI8056708.1"/>
    <property type="molecule type" value="Genomic_DNA"/>
</dbReference>
<sequence>MQSSGAYPAPRGSSGFTASGDKAQWQCDAKWESGVCIYLDNSNIFIEAQRLAVTRNGNSVDPSVRRRIRVDFENLVALCCANRKLVSALAAGSIPPELRNLWSRLEAATGAHVSLFNRGDKDGKERQVADMRLQMGMYKDGCMASGLVWRCVVTGDGAEYEPGEGFFQHSRTSSTKDGK</sequence>
<proteinExistence type="predicted"/>
<gene>
    <name evidence="1" type="ORF">GBAR_LOCUS30899</name>
</gene>
<dbReference type="AlphaFoldDB" id="A0AA35XFB3"/>
<protein>
    <submittedName>
        <fullName evidence="1">Uncharacterized protein</fullName>
    </submittedName>
</protein>
<accession>A0AA35XFB3</accession>
<keyword evidence="2" id="KW-1185">Reference proteome</keyword>
<name>A0AA35XFB3_GEOBA</name>
<reference evidence="1" key="1">
    <citation type="submission" date="2023-03" db="EMBL/GenBank/DDBJ databases">
        <authorList>
            <person name="Steffen K."/>
            <person name="Cardenas P."/>
        </authorList>
    </citation>
    <scope>NUCLEOTIDE SEQUENCE</scope>
</reference>